<keyword evidence="1" id="KW-0472">Membrane</keyword>
<accession>A0A382Q806</accession>
<evidence type="ECO:0000313" key="2">
    <source>
        <dbReference type="EMBL" id="SVC80361.1"/>
    </source>
</evidence>
<sequence>MDPLNFLSTEVVAGIIIVGALVMTVRSILMFTRQAGEMAPKVQKLDMMLNKIRDGMAE</sequence>
<keyword evidence="1" id="KW-1133">Transmembrane helix</keyword>
<reference evidence="2" key="1">
    <citation type="submission" date="2018-05" db="EMBL/GenBank/DDBJ databases">
        <authorList>
            <person name="Lanie J.A."/>
            <person name="Ng W.-L."/>
            <person name="Kazmierczak K.M."/>
            <person name="Andrzejewski T.M."/>
            <person name="Davidsen T.M."/>
            <person name="Wayne K.J."/>
            <person name="Tettelin H."/>
            <person name="Glass J.I."/>
            <person name="Rusch D."/>
            <person name="Podicherti R."/>
            <person name="Tsui H.-C.T."/>
            <person name="Winkler M.E."/>
        </authorList>
    </citation>
    <scope>NUCLEOTIDE SEQUENCE</scope>
</reference>
<proteinExistence type="predicted"/>
<gene>
    <name evidence="2" type="ORF">METZ01_LOCUS333215</name>
</gene>
<protein>
    <submittedName>
        <fullName evidence="2">Uncharacterized protein</fullName>
    </submittedName>
</protein>
<keyword evidence="1" id="KW-0812">Transmembrane</keyword>
<feature type="transmembrane region" description="Helical" evidence="1">
    <location>
        <begin position="12"/>
        <end position="31"/>
    </location>
</feature>
<name>A0A382Q806_9ZZZZ</name>
<dbReference type="EMBL" id="UINC01111849">
    <property type="protein sequence ID" value="SVC80361.1"/>
    <property type="molecule type" value="Genomic_DNA"/>
</dbReference>
<evidence type="ECO:0000256" key="1">
    <source>
        <dbReference type="SAM" id="Phobius"/>
    </source>
</evidence>
<organism evidence="2">
    <name type="scientific">marine metagenome</name>
    <dbReference type="NCBI Taxonomy" id="408172"/>
    <lineage>
        <taxon>unclassified sequences</taxon>
        <taxon>metagenomes</taxon>
        <taxon>ecological metagenomes</taxon>
    </lineage>
</organism>
<dbReference type="AlphaFoldDB" id="A0A382Q806"/>